<feature type="region of interest" description="Disordered" evidence="1">
    <location>
        <begin position="635"/>
        <end position="662"/>
    </location>
</feature>
<evidence type="ECO:0000313" key="2">
    <source>
        <dbReference type="EMBL" id="CTR06183.1"/>
    </source>
</evidence>
<feature type="compositionally biased region" description="Low complexity" evidence="1">
    <location>
        <begin position="30"/>
        <end position="40"/>
    </location>
</feature>
<sequence length="662" mass="71780">MDDDVATLHGVVSTHSDSGYASSAPSVAGPSTRSRPSTTSHRSRSTARNGLSSLNLRLDHLTQDLDEVASALHSSSSADAGRSLGVRRKTIQRKPERPEMNAVHGRPVNKRTQATAPLAPPPKRRRMTLAPIAPSRTSSHDDSLDPDCSDATDSPSLLLDRRPSPESGRMRTFAREANDVSAAVQTSQGLLRLPSLMRPQEIPVSLPQLKSLTPPWLTEYVQSNAEPDSAASYPSAARLRSPSSASSRVTASHEYTEHIAPLRKLPSIDQVPVSYDAGWPARRLTPLPFSTSGRRQTLSPMSTTFSPLRPSNIYQAQLAKPMHVFDAADYGTQLDGDWTLPLSPPYSSLPRDPRTDLGVGPFQTTSAHHAMLLSPPRHLGLEPHRHDYGRLSRHSTFEHAKSYSPRPQPSFQQGFATPPRLTSAFEWHEPLRPPSPPVPFAPASDDSFSQADLTEVHRFWKKAPQVGLPSQSQQQAGRARYAALLEREAASQVAHPASSASEVLASSHHQRAFGSAFIHSTSSLPPSPHLDVASKHSHRLERPPDNPATAGVEKQAEPTIPPATPGVDPQLLGGFAPLHVDDSQTTNFGASYEESRQSIRTAGSPVEQEKPVWDLLGNAEDLRLALLSEEDAQKEVDANGASGEGGFAIYQDPLEEDPIEEA</sequence>
<accession>A0A0K3CBB2</accession>
<name>A0A0K3CBB2_RHOTO</name>
<dbReference type="STRING" id="5286.A0A0K3CBB2"/>
<feature type="region of interest" description="Disordered" evidence="1">
    <location>
        <begin position="72"/>
        <end position="168"/>
    </location>
</feature>
<keyword evidence="4" id="KW-1185">Reference proteome</keyword>
<organism evidence="2 4">
    <name type="scientific">Rhodotorula toruloides</name>
    <name type="common">Yeast</name>
    <name type="synonym">Rhodosporidium toruloides</name>
    <dbReference type="NCBI Taxonomy" id="5286"/>
    <lineage>
        <taxon>Eukaryota</taxon>
        <taxon>Fungi</taxon>
        <taxon>Dikarya</taxon>
        <taxon>Basidiomycota</taxon>
        <taxon>Pucciniomycotina</taxon>
        <taxon>Microbotryomycetes</taxon>
        <taxon>Sporidiobolales</taxon>
        <taxon>Sporidiobolaceae</taxon>
        <taxon>Rhodotorula</taxon>
    </lineage>
</organism>
<evidence type="ECO:0000313" key="5">
    <source>
        <dbReference type="Proteomes" id="UP000239560"/>
    </source>
</evidence>
<reference evidence="3 5" key="2">
    <citation type="journal article" date="2018" name="Elife">
        <title>Functional genomics of lipid metabolism in the oleaginous yeast Rhodosporidium toruloides.</title>
        <authorList>
            <person name="Coradetti S.T."/>
            <person name="Pinel D."/>
            <person name="Geiselman G."/>
            <person name="Ito M."/>
            <person name="Mondo S."/>
            <person name="Reilly M.C."/>
            <person name="Cheng Y.F."/>
            <person name="Bauer S."/>
            <person name="Grigoriev I."/>
            <person name="Gladden J.M."/>
            <person name="Simmons B.A."/>
            <person name="Brem R."/>
            <person name="Arkin A.P."/>
            <person name="Skerker J.M."/>
        </authorList>
    </citation>
    <scope>NUCLEOTIDE SEQUENCE [LARGE SCALE GENOMIC DNA]</scope>
    <source>
        <strain evidence="3 5">NBRC 0880</strain>
    </source>
</reference>
<dbReference type="Proteomes" id="UP000239560">
    <property type="component" value="Unassembled WGS sequence"/>
</dbReference>
<feature type="compositionally biased region" description="Low complexity" evidence="1">
    <location>
        <begin position="229"/>
        <end position="249"/>
    </location>
</feature>
<reference evidence="2 4" key="1">
    <citation type="submission" date="2015-07" db="EMBL/GenBank/DDBJ databases">
        <authorList>
            <person name="Cajimat M.N.B."/>
            <person name="Milazzo M.L."/>
            <person name="Fulhorst C.F."/>
        </authorList>
    </citation>
    <scope>NUCLEOTIDE SEQUENCE [LARGE SCALE GENOMIC DNA]</scope>
    <source>
        <strain evidence="2">Single colony</strain>
    </source>
</reference>
<feature type="region of interest" description="Disordered" evidence="1">
    <location>
        <begin position="225"/>
        <end position="249"/>
    </location>
</feature>
<feature type="region of interest" description="Disordered" evidence="1">
    <location>
        <begin position="1"/>
        <end position="51"/>
    </location>
</feature>
<dbReference type="AlphaFoldDB" id="A0A0K3CBB2"/>
<gene>
    <name evidence="2" type="primary">FGENESH: predicted gene_3.495</name>
    <name evidence="3" type="ORF">AAT19DRAFT_13313</name>
    <name evidence="2" type="ORF">BN2166_0020440</name>
</gene>
<evidence type="ECO:0000256" key="1">
    <source>
        <dbReference type="SAM" id="MobiDB-lite"/>
    </source>
</evidence>
<protein>
    <submittedName>
        <fullName evidence="2 3">Proteophosphoglycan ppg4</fullName>
    </submittedName>
</protein>
<dbReference type="Proteomes" id="UP000199069">
    <property type="component" value="Unassembled WGS sequence"/>
</dbReference>
<feature type="compositionally biased region" description="Acidic residues" evidence="1">
    <location>
        <begin position="653"/>
        <end position="662"/>
    </location>
</feature>
<feature type="region of interest" description="Disordered" evidence="1">
    <location>
        <begin position="518"/>
        <end position="566"/>
    </location>
</feature>
<proteinExistence type="predicted"/>
<feature type="compositionally biased region" description="Polar residues" evidence="1">
    <location>
        <begin position="13"/>
        <end position="25"/>
    </location>
</feature>
<dbReference type="EMBL" id="CWKI01000003">
    <property type="protein sequence ID" value="CTR06183.1"/>
    <property type="molecule type" value="Genomic_DNA"/>
</dbReference>
<dbReference type="OrthoDB" id="2523761at2759"/>
<evidence type="ECO:0000313" key="4">
    <source>
        <dbReference type="Proteomes" id="UP000199069"/>
    </source>
</evidence>
<dbReference type="OMA" id="HEYTEHI"/>
<dbReference type="EMBL" id="LCTV02000003">
    <property type="protein sequence ID" value="PRQ76291.1"/>
    <property type="molecule type" value="Genomic_DNA"/>
</dbReference>
<evidence type="ECO:0000313" key="3">
    <source>
        <dbReference type="EMBL" id="PRQ76291.1"/>
    </source>
</evidence>